<evidence type="ECO:0000259" key="2">
    <source>
        <dbReference type="SMART" id="SM00331"/>
    </source>
</evidence>
<evidence type="ECO:0000256" key="1">
    <source>
        <dbReference type="ARBA" id="ARBA00022801"/>
    </source>
</evidence>
<dbReference type="InterPro" id="IPR029016">
    <property type="entry name" value="GAF-like_dom_sf"/>
</dbReference>
<dbReference type="EMBL" id="PJNB01000001">
    <property type="protein sequence ID" value="PKW18185.1"/>
    <property type="molecule type" value="Genomic_DNA"/>
</dbReference>
<dbReference type="GO" id="GO:0016791">
    <property type="term" value="F:phosphatase activity"/>
    <property type="evidence" value="ECO:0007669"/>
    <property type="project" value="TreeGrafter"/>
</dbReference>
<dbReference type="InterPro" id="IPR052016">
    <property type="entry name" value="Bact_Sigma-Reg"/>
</dbReference>
<proteinExistence type="predicted"/>
<evidence type="ECO:0000313" key="4">
    <source>
        <dbReference type="Proteomes" id="UP000233786"/>
    </source>
</evidence>
<accession>A0A2N3Y5K2</accession>
<organism evidence="3 4">
    <name type="scientific">Saccharopolyspora spinosa</name>
    <dbReference type="NCBI Taxonomy" id="60894"/>
    <lineage>
        <taxon>Bacteria</taxon>
        <taxon>Bacillati</taxon>
        <taxon>Actinomycetota</taxon>
        <taxon>Actinomycetes</taxon>
        <taxon>Pseudonocardiales</taxon>
        <taxon>Pseudonocardiaceae</taxon>
        <taxon>Saccharopolyspora</taxon>
    </lineage>
</organism>
<dbReference type="RefSeq" id="WP_083822276.1">
    <property type="nucleotide sequence ID" value="NZ_CP061007.1"/>
</dbReference>
<sequence>MDFREQLEPILRALRSSAPPRWQDVAVRLAAAEPDDVVVQTLGELVEQLEQQQEELSWHRAELSQTNAGLLALHSELDQERRHNAFLDDVSRASATSLDSTEMCAALVQLLRARGVADAITMWTLEDGNLQAIGDEDAEPAQSTRRALATGEAAGVDTARLSVPLTAGPRSLGVLDFHRVDGIFGESDLATSSSVAVRVAVGLRNINDYKREHELAERLQRAMLPRLMVPDELDVVARYRSATSGVQVGGDWFDAVTRPDGSAVLTVGDVTGHGLDAAVVMGRLQNALNAYALEGHRPALSLQLVHDLLRSWDIRSYATAVVVEVDVAENVMRWASAGHPPPLLDDPHGGVRYLEGENASMLGVPFHQEVPEHEVELSPRSSVVLYSDGLIERRTEDIDTGLARLAAAYEAARTRSPQKRAEHLLSTLLNGEAHEDDVCLLICQLLETSD</sequence>
<keyword evidence="4" id="KW-1185">Reference proteome</keyword>
<dbReference type="InterPro" id="IPR036457">
    <property type="entry name" value="PPM-type-like_dom_sf"/>
</dbReference>
<dbReference type="AlphaFoldDB" id="A0A2N3Y5K2"/>
<protein>
    <submittedName>
        <fullName evidence="3">Stage II sporulation protein E</fullName>
    </submittedName>
</protein>
<dbReference type="SUPFAM" id="SSF81606">
    <property type="entry name" value="PP2C-like"/>
    <property type="match status" value="1"/>
</dbReference>
<dbReference type="SMART" id="SM00331">
    <property type="entry name" value="PP2C_SIG"/>
    <property type="match status" value="1"/>
</dbReference>
<dbReference type="Proteomes" id="UP000233786">
    <property type="component" value="Unassembled WGS sequence"/>
</dbReference>
<keyword evidence="1" id="KW-0378">Hydrolase</keyword>
<dbReference type="PANTHER" id="PTHR43156">
    <property type="entry name" value="STAGE II SPORULATION PROTEIN E-RELATED"/>
    <property type="match status" value="1"/>
</dbReference>
<dbReference type="PANTHER" id="PTHR43156:SF2">
    <property type="entry name" value="STAGE II SPORULATION PROTEIN E"/>
    <property type="match status" value="1"/>
</dbReference>
<dbReference type="SUPFAM" id="SSF55781">
    <property type="entry name" value="GAF domain-like"/>
    <property type="match status" value="1"/>
</dbReference>
<dbReference type="Pfam" id="PF07228">
    <property type="entry name" value="SpoIIE"/>
    <property type="match status" value="1"/>
</dbReference>
<name>A0A2N3Y5K2_SACSN</name>
<dbReference type="InterPro" id="IPR001932">
    <property type="entry name" value="PPM-type_phosphatase-like_dom"/>
</dbReference>
<dbReference type="STRING" id="994479.GCA_000194155_06899"/>
<dbReference type="Gene3D" id="3.60.40.10">
    <property type="entry name" value="PPM-type phosphatase domain"/>
    <property type="match status" value="1"/>
</dbReference>
<feature type="domain" description="PPM-type phosphatase" evidence="2">
    <location>
        <begin position="233"/>
        <end position="445"/>
    </location>
</feature>
<evidence type="ECO:0000313" key="3">
    <source>
        <dbReference type="EMBL" id="PKW18185.1"/>
    </source>
</evidence>
<reference evidence="3" key="1">
    <citation type="submission" date="2017-12" db="EMBL/GenBank/DDBJ databases">
        <title>Sequencing the genomes of 1000 Actinobacteria strains.</title>
        <authorList>
            <person name="Klenk H.-P."/>
        </authorList>
    </citation>
    <scope>NUCLEOTIDE SEQUENCE [LARGE SCALE GENOMIC DNA]</scope>
    <source>
        <strain evidence="3">DSM 44228</strain>
    </source>
</reference>
<comment type="caution">
    <text evidence="3">The sequence shown here is derived from an EMBL/GenBank/DDBJ whole genome shotgun (WGS) entry which is preliminary data.</text>
</comment>
<gene>
    <name evidence="3" type="ORF">A8926_6251</name>
</gene>
<dbReference type="Gene3D" id="3.30.450.40">
    <property type="match status" value="1"/>
</dbReference>